<dbReference type="PANTHER" id="PTHR46796:SF2">
    <property type="entry name" value="TRANSCRIPTIONAL REGULATORY PROTEIN"/>
    <property type="match status" value="1"/>
</dbReference>
<dbReference type="PANTHER" id="PTHR46796">
    <property type="entry name" value="HTH-TYPE TRANSCRIPTIONAL ACTIVATOR RHAS-RELATED"/>
    <property type="match status" value="1"/>
</dbReference>
<protein>
    <submittedName>
        <fullName evidence="6">Transcriptional regulator, AraC family</fullName>
    </submittedName>
</protein>
<dbReference type="Gene3D" id="1.10.10.60">
    <property type="entry name" value="Homeodomain-like"/>
    <property type="match status" value="2"/>
</dbReference>
<evidence type="ECO:0000256" key="3">
    <source>
        <dbReference type="ARBA" id="ARBA00023163"/>
    </source>
</evidence>
<evidence type="ECO:0000256" key="2">
    <source>
        <dbReference type="ARBA" id="ARBA00023125"/>
    </source>
</evidence>
<dbReference type="OrthoDB" id="9809338at2"/>
<keyword evidence="1" id="KW-0805">Transcription regulation</keyword>
<keyword evidence="3" id="KW-0804">Transcription</keyword>
<dbReference type="Proteomes" id="UP000243778">
    <property type="component" value="Unassembled WGS sequence"/>
</dbReference>
<dbReference type="SUPFAM" id="SSF51215">
    <property type="entry name" value="Regulatory protein AraC"/>
    <property type="match status" value="1"/>
</dbReference>
<keyword evidence="7" id="KW-1185">Reference proteome</keyword>
<dbReference type="Pfam" id="PF02311">
    <property type="entry name" value="AraC_binding"/>
    <property type="match status" value="1"/>
</dbReference>
<dbReference type="SMART" id="SM00342">
    <property type="entry name" value="HTH_ARAC"/>
    <property type="match status" value="1"/>
</dbReference>
<dbReference type="InterPro" id="IPR003313">
    <property type="entry name" value="AraC-bd"/>
</dbReference>
<dbReference type="SUPFAM" id="SSF46689">
    <property type="entry name" value="Homeodomain-like"/>
    <property type="match status" value="2"/>
</dbReference>
<sequence length="277" mass="30663">MDASIHSENARLWHPASLDGLELLSARFVDHRFAPHVHDGYVIAVLEAGAERYRYRGEEHLVSAGGLALLNPDEVHTGHKGHDDGWRYRVFYPPAELFQSLLGELDLPSRSAPRFAGSVHRDADLVARLLDLHRHLESGASALQQQTAWRETMLALLQRHAGLGSARAPGLEPLAVGLAKEMLRAQLAEPPSLEVLAAAVNLSPFHFARVFRRATGMPPYAWLKQLRLDQARSLFRLGLAPAAVAVQLGFSDQSHLNRQFKQAYGVTPGEYRQACAR</sequence>
<dbReference type="InterPro" id="IPR009057">
    <property type="entry name" value="Homeodomain-like_sf"/>
</dbReference>
<dbReference type="EMBL" id="FNNU01000003">
    <property type="protein sequence ID" value="SDX13105.1"/>
    <property type="molecule type" value="Genomic_DNA"/>
</dbReference>
<dbReference type="InterPro" id="IPR018060">
    <property type="entry name" value="HTH_AraC"/>
</dbReference>
<dbReference type="GO" id="GO:0043565">
    <property type="term" value="F:sequence-specific DNA binding"/>
    <property type="evidence" value="ECO:0007669"/>
    <property type="project" value="InterPro"/>
</dbReference>
<proteinExistence type="predicted"/>
<dbReference type="GO" id="GO:0003700">
    <property type="term" value="F:DNA-binding transcription factor activity"/>
    <property type="evidence" value="ECO:0007669"/>
    <property type="project" value="InterPro"/>
</dbReference>
<evidence type="ECO:0000313" key="7">
    <source>
        <dbReference type="Proteomes" id="UP000243778"/>
    </source>
</evidence>
<evidence type="ECO:0000313" key="6">
    <source>
        <dbReference type="EMBL" id="SDX13105.1"/>
    </source>
</evidence>
<dbReference type="InterPro" id="IPR050204">
    <property type="entry name" value="AraC_XylS_family_regulators"/>
</dbReference>
<dbReference type="STRING" id="1007099.SAMN05216287_2186"/>
<name>A0A1H2Z6Z7_9PSED</name>
<dbReference type="PROSITE" id="PS01124">
    <property type="entry name" value="HTH_ARAC_FAMILY_2"/>
    <property type="match status" value="1"/>
</dbReference>
<evidence type="ECO:0000256" key="1">
    <source>
        <dbReference type="ARBA" id="ARBA00023015"/>
    </source>
</evidence>
<comment type="function">
    <text evidence="4">Regulatory protein of the TOL plasmid xyl operons. XylS activates the xylXYZLTEGFJQKIH operon required for the degradation of toluene, m-xylene and p-xylene.</text>
</comment>
<evidence type="ECO:0000259" key="5">
    <source>
        <dbReference type="PROSITE" id="PS01124"/>
    </source>
</evidence>
<dbReference type="InterPro" id="IPR037923">
    <property type="entry name" value="HTH-like"/>
</dbReference>
<feature type="domain" description="HTH araC/xylS-type" evidence="5">
    <location>
        <begin position="177"/>
        <end position="274"/>
    </location>
</feature>
<organism evidence="6 7">
    <name type="scientific">Pseudomonas kuykendallii</name>
    <dbReference type="NCBI Taxonomy" id="1007099"/>
    <lineage>
        <taxon>Bacteria</taxon>
        <taxon>Pseudomonadati</taxon>
        <taxon>Pseudomonadota</taxon>
        <taxon>Gammaproteobacteria</taxon>
        <taxon>Pseudomonadales</taxon>
        <taxon>Pseudomonadaceae</taxon>
        <taxon>Pseudomonas</taxon>
    </lineage>
</organism>
<dbReference type="AlphaFoldDB" id="A0A1H2Z6Z7"/>
<accession>A0A1H2Z6Z7</accession>
<gene>
    <name evidence="6" type="ORF">SAMN05216287_2186</name>
</gene>
<dbReference type="Pfam" id="PF12833">
    <property type="entry name" value="HTH_18"/>
    <property type="match status" value="1"/>
</dbReference>
<reference evidence="7" key="1">
    <citation type="submission" date="2016-10" db="EMBL/GenBank/DDBJ databases">
        <authorList>
            <person name="Varghese N."/>
            <person name="Submissions S."/>
        </authorList>
    </citation>
    <scope>NUCLEOTIDE SEQUENCE [LARGE SCALE GENOMIC DNA]</scope>
    <source>
        <strain evidence="7">NRRL B-59562</strain>
    </source>
</reference>
<keyword evidence="2" id="KW-0238">DNA-binding</keyword>
<evidence type="ECO:0000256" key="4">
    <source>
        <dbReference type="ARBA" id="ARBA00037345"/>
    </source>
</evidence>
<dbReference type="RefSeq" id="WP_090227804.1">
    <property type="nucleotide sequence ID" value="NZ_FNNU01000003.1"/>
</dbReference>